<comment type="similarity">
    <text evidence="2">Belongs to the flagella basal body rod proteins family.</text>
</comment>
<dbReference type="PANTHER" id="PTHR30435:SF1">
    <property type="entry name" value="FLAGELLAR HOOK PROTEIN FLGE"/>
    <property type="match status" value="1"/>
</dbReference>
<dbReference type="GO" id="GO:0005829">
    <property type="term" value="C:cytosol"/>
    <property type="evidence" value="ECO:0007669"/>
    <property type="project" value="TreeGrafter"/>
</dbReference>
<dbReference type="EMBL" id="UOGL01000224">
    <property type="protein sequence ID" value="VAX38574.1"/>
    <property type="molecule type" value="Genomic_DNA"/>
</dbReference>
<evidence type="ECO:0000256" key="1">
    <source>
        <dbReference type="ARBA" id="ARBA00004117"/>
    </source>
</evidence>
<evidence type="ECO:0000256" key="2">
    <source>
        <dbReference type="ARBA" id="ARBA00009677"/>
    </source>
</evidence>
<dbReference type="Pfam" id="PF06429">
    <property type="entry name" value="Flg_bbr_C"/>
    <property type="match status" value="1"/>
</dbReference>
<dbReference type="GO" id="GO:0009424">
    <property type="term" value="C:bacterial-type flagellum hook"/>
    <property type="evidence" value="ECO:0007669"/>
    <property type="project" value="TreeGrafter"/>
</dbReference>
<keyword evidence="8" id="KW-0966">Cell projection</keyword>
<dbReference type="InterPro" id="IPR020013">
    <property type="entry name" value="Flagellar_FlgE/F/G"/>
</dbReference>
<evidence type="ECO:0000313" key="8">
    <source>
        <dbReference type="EMBL" id="VAX38574.1"/>
    </source>
</evidence>
<gene>
    <name evidence="8" type="ORF">MNBD_PLANCTO02-2284</name>
</gene>
<dbReference type="InterPro" id="IPR011491">
    <property type="entry name" value="FlgE_D2"/>
</dbReference>
<evidence type="ECO:0000256" key="4">
    <source>
        <dbReference type="ARBA" id="ARBA00023143"/>
    </source>
</evidence>
<dbReference type="PANTHER" id="PTHR30435">
    <property type="entry name" value="FLAGELLAR PROTEIN"/>
    <property type="match status" value="1"/>
</dbReference>
<dbReference type="Pfam" id="PF22692">
    <property type="entry name" value="LlgE_F_G_D1"/>
    <property type="match status" value="1"/>
</dbReference>
<feature type="domain" description="Flagellar hook protein FlgE D2" evidence="6">
    <location>
        <begin position="330"/>
        <end position="457"/>
    </location>
</feature>
<dbReference type="GO" id="GO:0071978">
    <property type="term" value="P:bacterial-type flagellum-dependent swarming motility"/>
    <property type="evidence" value="ECO:0007669"/>
    <property type="project" value="TreeGrafter"/>
</dbReference>
<keyword evidence="8" id="KW-0969">Cilium</keyword>
<name>A0A3B1DR17_9ZZZZ</name>
<dbReference type="InterPro" id="IPR053967">
    <property type="entry name" value="LlgE_F_G-like_D1"/>
</dbReference>
<dbReference type="AlphaFoldDB" id="A0A3B1DR17"/>
<dbReference type="GO" id="GO:0009425">
    <property type="term" value="C:bacterial-type flagellum basal body"/>
    <property type="evidence" value="ECO:0007669"/>
    <property type="project" value="UniProtKB-SubCell"/>
</dbReference>
<sequence>MGLTSALNTSLNGLVLNETTIDVLGNNIANSGTNGFKASSVLFTTQLSRTLSVGSRPTSTNGGTDPRQIGLGATTAAINKDFSQGSITNSTSPSDLAIQGDGLFVLDGADGQVYSRNGNFSLNSNSLLTNTTGLRVQGFGVDSDFNLVTTQLTDVKIPLGELNVAQQTKNISINGALLPTGDLGIQGTRYLSEVLTDASDSNNAIGTDLLTDLRTGGALGTTLFTLGDTLTFSARKGGRLLDPLTLTVGATTTLQELITVMDQTIGIHSGTGIDTDPNATAAGGIVTPRVPGIDIIDGQIQVIGNQGTVNEVELVVGDLQRTPSGSTSSSTVPLSFSQTNSADGESAITDFVVFDSLGQAITLKMTTVLDARDSTSTTYRWFIESPDDSDPDKVIDTGTVIFDSNGIVTSGGSSTFSIDRDDSAAVSPMQVTIDLSAISGISSAAAGSTLTLSSQDGSDPGTLTNFVISETGVINGVFDNGIIRTLGQLTLARFSNTQGLIESGSGTFKEGVSSGAPFVTIPGNFGAGSIRSGAIELSNTDIGRSLVDLIVASTNYRGNSRVISSVQQLIDELLVLGR</sequence>
<reference evidence="8" key="1">
    <citation type="submission" date="2018-06" db="EMBL/GenBank/DDBJ databases">
        <authorList>
            <person name="Zhirakovskaya E."/>
        </authorList>
    </citation>
    <scope>NUCLEOTIDE SEQUENCE</scope>
</reference>
<evidence type="ECO:0000259" key="7">
    <source>
        <dbReference type="Pfam" id="PF22692"/>
    </source>
</evidence>
<dbReference type="InterPro" id="IPR010930">
    <property type="entry name" value="Flg_bb/hook_C_dom"/>
</dbReference>
<dbReference type="Gene3D" id="2.60.98.20">
    <property type="entry name" value="Flagellar hook protein FlgE"/>
    <property type="match status" value="1"/>
</dbReference>
<keyword evidence="8" id="KW-0282">Flagellum</keyword>
<evidence type="ECO:0000256" key="3">
    <source>
        <dbReference type="ARBA" id="ARBA00019015"/>
    </source>
</evidence>
<dbReference type="InterPro" id="IPR037058">
    <property type="entry name" value="Falgellar_hook_FlgE_sf"/>
</dbReference>
<accession>A0A3B1DR17</accession>
<feature type="domain" description="Flagellar hook protein FlgE/F/G-like D1" evidence="7">
    <location>
        <begin position="97"/>
        <end position="174"/>
    </location>
</feature>
<dbReference type="NCBIfam" id="TIGR03506">
    <property type="entry name" value="FlgEFG_subfam"/>
    <property type="match status" value="1"/>
</dbReference>
<dbReference type="Pfam" id="PF07559">
    <property type="entry name" value="FlgE_D2"/>
    <property type="match status" value="1"/>
</dbReference>
<proteinExistence type="inferred from homology"/>
<dbReference type="SUPFAM" id="SSF117143">
    <property type="entry name" value="Flagellar hook protein flgE"/>
    <property type="match status" value="1"/>
</dbReference>
<dbReference type="InterPro" id="IPR037925">
    <property type="entry name" value="FlgE/F/G-like"/>
</dbReference>
<keyword evidence="4" id="KW-0975">Bacterial flagellum</keyword>
<evidence type="ECO:0000259" key="6">
    <source>
        <dbReference type="Pfam" id="PF07559"/>
    </source>
</evidence>
<comment type="subcellular location">
    <subcellularLocation>
        <location evidence="1">Bacterial flagellum basal body</location>
    </subcellularLocation>
</comment>
<protein>
    <recommendedName>
        <fullName evidence="3">Flagellar hook protein FlgE</fullName>
    </recommendedName>
</protein>
<evidence type="ECO:0000259" key="5">
    <source>
        <dbReference type="Pfam" id="PF06429"/>
    </source>
</evidence>
<feature type="domain" description="Flagellar basal-body/hook protein C-terminal" evidence="5">
    <location>
        <begin position="532"/>
        <end position="574"/>
    </location>
</feature>
<organism evidence="8">
    <name type="scientific">hydrothermal vent metagenome</name>
    <dbReference type="NCBI Taxonomy" id="652676"/>
    <lineage>
        <taxon>unclassified sequences</taxon>
        <taxon>metagenomes</taxon>
        <taxon>ecological metagenomes</taxon>
    </lineage>
</organism>